<sequence length="348" mass="38548">MEFAFYVHHHGSGHLMRCLAIASALKNCHITFLGSGLEAQKSLIPNSIDLIFLPMDTPNEQDHDFLDQSLEGLHYAPLNVSGQLQRVNIITSFLASHPKLLFVVDVSVEIAMLSGLCGVPAIVIRQHGLRDDLPHQICYHNAVGLLAPFDVRMAGQVPAWINEKTFYTGGLSRFATSADQSDPNKRQVAVLIGSGGTSIDHEFLNHLSGQCPGWTFHVVGNSENSNPVHNLHFHGRWNDPRPILADCCIVIGNAGHNTVMECASLNKRFIAIAEERPFKEQEEKARIIGALSLAVHLSAAEILHVNWKEILENLLTSRPNWTGFIRSDAAERAADYLINTHRSIFKHD</sequence>
<dbReference type="Gene3D" id="3.40.50.11190">
    <property type="match status" value="1"/>
</dbReference>
<dbReference type="Pfam" id="PF04101">
    <property type="entry name" value="Glyco_tran_28_C"/>
    <property type="match status" value="1"/>
</dbReference>
<name>A0AAU7KBF4_9SPHI</name>
<feature type="domain" description="Glycosyl transferase family 28 C-terminal" evidence="1">
    <location>
        <begin position="241"/>
        <end position="303"/>
    </location>
</feature>
<dbReference type="EMBL" id="CP157485">
    <property type="protein sequence ID" value="XBO49795.1"/>
    <property type="molecule type" value="Genomic_DNA"/>
</dbReference>
<dbReference type="AlphaFoldDB" id="A0AAU7KBF4"/>
<dbReference type="GO" id="GO:0016758">
    <property type="term" value="F:hexosyltransferase activity"/>
    <property type="evidence" value="ECO:0007669"/>
    <property type="project" value="InterPro"/>
</dbReference>
<dbReference type="PANTHER" id="PTHR21015">
    <property type="entry name" value="UDP-N-ACETYLGLUCOSAMINE--N-ACETYLMURAMYL-(PENTAPEPTIDE) PYROPHOSPHORYL-UNDECAPRENOL N-ACETYLGLUCOSAMINE TRANSFERASE 1"/>
    <property type="match status" value="1"/>
</dbReference>
<reference evidence="2" key="1">
    <citation type="submission" date="2024-05" db="EMBL/GenBank/DDBJ databases">
        <authorList>
            <person name="Kim S."/>
            <person name="Heo J."/>
            <person name="Choi H."/>
            <person name="Choi Y."/>
            <person name="Kwon S.-W."/>
            <person name="Kim Y."/>
        </authorList>
    </citation>
    <scope>NUCLEOTIDE SEQUENCE</scope>
    <source>
        <strain evidence="2">KACC 23697</strain>
    </source>
</reference>
<evidence type="ECO:0000313" key="2">
    <source>
        <dbReference type="EMBL" id="XBO49795.1"/>
    </source>
</evidence>
<dbReference type="InterPro" id="IPR007235">
    <property type="entry name" value="Glyco_trans_28_C"/>
</dbReference>
<evidence type="ECO:0000259" key="1">
    <source>
        <dbReference type="Pfam" id="PF04101"/>
    </source>
</evidence>
<organism evidence="2">
    <name type="scientific">Pedobacter sp. KACC 23697</name>
    <dbReference type="NCBI Taxonomy" id="3149230"/>
    <lineage>
        <taxon>Bacteria</taxon>
        <taxon>Pseudomonadati</taxon>
        <taxon>Bacteroidota</taxon>
        <taxon>Sphingobacteriia</taxon>
        <taxon>Sphingobacteriales</taxon>
        <taxon>Sphingobacteriaceae</taxon>
        <taxon>Pedobacter</taxon>
    </lineage>
</organism>
<gene>
    <name evidence="2" type="ORF">ABEG20_09305</name>
</gene>
<accession>A0AAU7KBF4</accession>
<proteinExistence type="predicted"/>
<protein>
    <submittedName>
        <fullName evidence="2">Glycosyltransferase</fullName>
    </submittedName>
</protein>
<dbReference type="SUPFAM" id="SSF53756">
    <property type="entry name" value="UDP-Glycosyltransferase/glycogen phosphorylase"/>
    <property type="match status" value="1"/>
</dbReference>
<dbReference type="PANTHER" id="PTHR21015:SF22">
    <property type="entry name" value="GLYCOSYLTRANSFERASE"/>
    <property type="match status" value="1"/>
</dbReference>
<dbReference type="Gene3D" id="3.40.50.2000">
    <property type="entry name" value="Glycogen Phosphorylase B"/>
    <property type="match status" value="1"/>
</dbReference>
<dbReference type="RefSeq" id="WP_406827103.1">
    <property type="nucleotide sequence ID" value="NZ_CP157485.1"/>
</dbReference>